<protein>
    <submittedName>
        <fullName evidence="3">PepSY domain-containing protein</fullName>
    </submittedName>
</protein>
<dbReference type="Pfam" id="PF03413">
    <property type="entry name" value="PepSY"/>
    <property type="match status" value="1"/>
</dbReference>
<dbReference type="Gene3D" id="3.10.450.40">
    <property type="match status" value="1"/>
</dbReference>
<evidence type="ECO:0000259" key="2">
    <source>
        <dbReference type="Pfam" id="PF03413"/>
    </source>
</evidence>
<dbReference type="RefSeq" id="WP_138695026.1">
    <property type="nucleotide sequence ID" value="NZ_VCKX01000175.1"/>
</dbReference>
<feature type="non-terminal residue" evidence="3">
    <location>
        <position position="1"/>
    </location>
</feature>
<organism evidence="3 4">
    <name type="scientific">Nonomuraea zeae</name>
    <dbReference type="NCBI Taxonomy" id="1642303"/>
    <lineage>
        <taxon>Bacteria</taxon>
        <taxon>Bacillati</taxon>
        <taxon>Actinomycetota</taxon>
        <taxon>Actinomycetes</taxon>
        <taxon>Streptosporangiales</taxon>
        <taxon>Streptosporangiaceae</taxon>
        <taxon>Nonomuraea</taxon>
    </lineage>
</organism>
<evidence type="ECO:0000313" key="3">
    <source>
        <dbReference type="EMBL" id="TMR27186.1"/>
    </source>
</evidence>
<proteinExistence type="predicted"/>
<evidence type="ECO:0000256" key="1">
    <source>
        <dbReference type="SAM" id="MobiDB-lite"/>
    </source>
</evidence>
<evidence type="ECO:0000313" key="4">
    <source>
        <dbReference type="Proteomes" id="UP000306628"/>
    </source>
</evidence>
<keyword evidence="4" id="KW-1185">Reference proteome</keyword>
<reference evidence="3 4" key="1">
    <citation type="submission" date="2019-05" db="EMBL/GenBank/DDBJ databases">
        <title>Draft genome sequence of Nonomuraea zeae DSM 100528.</title>
        <authorList>
            <person name="Saricaoglu S."/>
            <person name="Isik K."/>
        </authorList>
    </citation>
    <scope>NUCLEOTIDE SEQUENCE [LARGE SCALE GENOMIC DNA]</scope>
    <source>
        <strain evidence="3 4">DSM 100528</strain>
    </source>
</reference>
<dbReference type="AlphaFoldDB" id="A0A5S4G2K0"/>
<feature type="domain" description="PepSY" evidence="2">
    <location>
        <begin position="11"/>
        <end position="71"/>
    </location>
</feature>
<accession>A0A5S4G2K0</accession>
<dbReference type="Proteomes" id="UP000306628">
    <property type="component" value="Unassembled WGS sequence"/>
</dbReference>
<sequence>TTTAAPPAAPKVTAEQAIQIAQKQVPGAWVSELDHDSRGQQADTWELELVKGTERHEVDVDATSGKVTKSEKEQADKDDDGSDD</sequence>
<dbReference type="OrthoDB" id="3540563at2"/>
<name>A0A5S4G2K0_9ACTN</name>
<dbReference type="EMBL" id="VCKX01000175">
    <property type="protein sequence ID" value="TMR27186.1"/>
    <property type="molecule type" value="Genomic_DNA"/>
</dbReference>
<feature type="region of interest" description="Disordered" evidence="1">
    <location>
        <begin position="56"/>
        <end position="84"/>
    </location>
</feature>
<gene>
    <name evidence="3" type="ORF">ETD85_39920</name>
</gene>
<comment type="caution">
    <text evidence="3">The sequence shown here is derived from an EMBL/GenBank/DDBJ whole genome shotgun (WGS) entry which is preliminary data.</text>
</comment>
<dbReference type="InterPro" id="IPR025711">
    <property type="entry name" value="PepSY"/>
</dbReference>